<sequence>MHHNVCVLPGAFVLLRIRLFEFRRIPPQWWIRWMSGDRREVHERSGFGRLLTIPSLHRLRSARAESTIEVRILKLRRKWPALVRKRSHKPSRIYTRAAHRTVQTRLYGTVIRLPCLAVQDPAFPFVRLLYGSLTRCFFSLKRNRTNGSPSPSTSQYGIRLWPYDGRRAALI</sequence>
<keyword evidence="2" id="KW-1185">Reference proteome</keyword>
<evidence type="ECO:0000313" key="2">
    <source>
        <dbReference type="Proteomes" id="UP001063166"/>
    </source>
</evidence>
<dbReference type="Proteomes" id="UP001063166">
    <property type="component" value="Unassembled WGS sequence"/>
</dbReference>
<gene>
    <name evidence="1" type="ORF">LshimejAT787_1202760</name>
</gene>
<dbReference type="EMBL" id="BRPK01000012">
    <property type="protein sequence ID" value="GLB42827.1"/>
    <property type="molecule type" value="Genomic_DNA"/>
</dbReference>
<comment type="caution">
    <text evidence="1">The sequence shown here is derived from an EMBL/GenBank/DDBJ whole genome shotgun (WGS) entry which is preliminary data.</text>
</comment>
<proteinExistence type="predicted"/>
<evidence type="ECO:0000313" key="1">
    <source>
        <dbReference type="EMBL" id="GLB42827.1"/>
    </source>
</evidence>
<accession>A0A9P3PX14</accession>
<organism evidence="1 2">
    <name type="scientific">Lyophyllum shimeji</name>
    <name type="common">Hon-shimeji</name>
    <name type="synonym">Tricholoma shimeji</name>
    <dbReference type="NCBI Taxonomy" id="47721"/>
    <lineage>
        <taxon>Eukaryota</taxon>
        <taxon>Fungi</taxon>
        <taxon>Dikarya</taxon>
        <taxon>Basidiomycota</taxon>
        <taxon>Agaricomycotina</taxon>
        <taxon>Agaricomycetes</taxon>
        <taxon>Agaricomycetidae</taxon>
        <taxon>Agaricales</taxon>
        <taxon>Tricholomatineae</taxon>
        <taxon>Lyophyllaceae</taxon>
        <taxon>Lyophyllum</taxon>
    </lineage>
</organism>
<name>A0A9P3PX14_LYOSH</name>
<protein>
    <submittedName>
        <fullName evidence="1">Uncharacterized protein</fullName>
    </submittedName>
</protein>
<reference evidence="1" key="1">
    <citation type="submission" date="2022-07" db="EMBL/GenBank/DDBJ databases">
        <title>The genome of Lyophyllum shimeji provides insight into the initial evolution of ectomycorrhizal fungal genome.</title>
        <authorList>
            <person name="Kobayashi Y."/>
            <person name="Shibata T."/>
            <person name="Hirakawa H."/>
            <person name="Shigenobu S."/>
            <person name="Nishiyama T."/>
            <person name="Yamada A."/>
            <person name="Hasebe M."/>
            <person name="Kawaguchi M."/>
        </authorList>
    </citation>
    <scope>NUCLEOTIDE SEQUENCE</scope>
    <source>
        <strain evidence="1">AT787</strain>
    </source>
</reference>
<dbReference type="AlphaFoldDB" id="A0A9P3PX14"/>